<keyword evidence="6" id="KW-0175">Coiled coil</keyword>
<reference evidence="9 10" key="1">
    <citation type="journal article" date="2005" name="Nature">
        <title>Genome sequencing and analysis of Aspergillus oryzae.</title>
        <authorList>
            <person name="Machida M."/>
            <person name="Asai K."/>
            <person name="Sano M."/>
            <person name="Tanaka T."/>
            <person name="Kumagai T."/>
            <person name="Terai G."/>
            <person name="Kusumoto K."/>
            <person name="Arima T."/>
            <person name="Akita O."/>
            <person name="Kashiwagi Y."/>
            <person name="Abe K."/>
            <person name="Gomi K."/>
            <person name="Horiuchi H."/>
            <person name="Kitamoto K."/>
            <person name="Kobayashi T."/>
            <person name="Takeuchi M."/>
            <person name="Denning D.W."/>
            <person name="Galagan J.E."/>
            <person name="Nierman W.C."/>
            <person name="Yu J."/>
            <person name="Archer D.B."/>
            <person name="Bennett J.W."/>
            <person name="Bhatnagar D."/>
            <person name="Cleveland T.E."/>
            <person name="Fedorova N.D."/>
            <person name="Gotoh O."/>
            <person name="Horikawa H."/>
            <person name="Hosoyama A."/>
            <person name="Ichinomiya M."/>
            <person name="Igarashi R."/>
            <person name="Iwashita K."/>
            <person name="Juvvadi P.R."/>
            <person name="Kato M."/>
            <person name="Kato Y."/>
            <person name="Kin T."/>
            <person name="Kokubun A."/>
            <person name="Maeda H."/>
            <person name="Maeyama N."/>
            <person name="Maruyama J."/>
            <person name="Nagasaki H."/>
            <person name="Nakajima T."/>
            <person name="Oda K."/>
            <person name="Okada K."/>
            <person name="Paulsen I."/>
            <person name="Sakamoto K."/>
            <person name="Sawano T."/>
            <person name="Takahashi M."/>
            <person name="Takase K."/>
            <person name="Terabayashi Y."/>
            <person name="Wortman J."/>
            <person name="Yamada O."/>
            <person name="Yamagata Y."/>
            <person name="Anazawa H."/>
            <person name="Hata Y."/>
            <person name="Koide Y."/>
            <person name="Komori T."/>
            <person name="Koyama Y."/>
            <person name="Minetoki T."/>
            <person name="Suharnan S."/>
            <person name="Tanaka A."/>
            <person name="Isono K."/>
            <person name="Kuhara S."/>
            <person name="Ogasawara N."/>
            <person name="Kikuchi H."/>
        </authorList>
    </citation>
    <scope>NUCLEOTIDE SEQUENCE [LARGE SCALE GENOMIC DNA]</scope>
    <source>
        <strain evidence="10">ATCC 42149 / RIB 40</strain>
    </source>
</reference>
<evidence type="ECO:0000313" key="10">
    <source>
        <dbReference type="Proteomes" id="UP000006564"/>
    </source>
</evidence>
<evidence type="ECO:0000256" key="7">
    <source>
        <dbReference type="SAM" id="MobiDB-lite"/>
    </source>
</evidence>
<evidence type="ECO:0000313" key="9">
    <source>
        <dbReference type="EMBL" id="BAE59427.1"/>
    </source>
</evidence>
<organism evidence="9 10">
    <name type="scientific">Aspergillus oryzae (strain ATCC 42149 / RIB 40)</name>
    <name type="common">Yellow koji mold</name>
    <dbReference type="NCBI Taxonomy" id="510516"/>
    <lineage>
        <taxon>Eukaryota</taxon>
        <taxon>Fungi</taxon>
        <taxon>Dikarya</taxon>
        <taxon>Ascomycota</taxon>
        <taxon>Pezizomycotina</taxon>
        <taxon>Eurotiomycetes</taxon>
        <taxon>Eurotiomycetidae</taxon>
        <taxon>Eurotiales</taxon>
        <taxon>Aspergillaceae</taxon>
        <taxon>Aspergillus</taxon>
        <taxon>Aspergillus subgen. Circumdati</taxon>
    </lineage>
</organism>
<keyword evidence="4" id="KW-0804">Transcription</keyword>
<dbReference type="PROSITE" id="PS00036">
    <property type="entry name" value="BZIP_BASIC"/>
    <property type="match status" value="1"/>
</dbReference>
<dbReference type="GO" id="GO:0000977">
    <property type="term" value="F:RNA polymerase II transcription regulatory region sequence-specific DNA binding"/>
    <property type="evidence" value="ECO:0007669"/>
    <property type="project" value="TreeGrafter"/>
</dbReference>
<dbReference type="PANTHER" id="PTHR13044:SF14">
    <property type="entry name" value="CRYPTOCEPHAL, ISOFORM A"/>
    <property type="match status" value="1"/>
</dbReference>
<dbReference type="KEGG" id="aor:AO090023000937"/>
<dbReference type="InterPro" id="IPR004827">
    <property type="entry name" value="bZIP"/>
</dbReference>
<dbReference type="PROSITE" id="PS50217">
    <property type="entry name" value="BZIP"/>
    <property type="match status" value="1"/>
</dbReference>
<feature type="region of interest" description="Disordered" evidence="7">
    <location>
        <begin position="182"/>
        <end position="275"/>
    </location>
</feature>
<evidence type="ECO:0000256" key="3">
    <source>
        <dbReference type="ARBA" id="ARBA00023125"/>
    </source>
</evidence>
<feature type="domain" description="BZIP" evidence="8">
    <location>
        <begin position="265"/>
        <end position="324"/>
    </location>
</feature>
<feature type="compositionally biased region" description="Low complexity" evidence="7">
    <location>
        <begin position="216"/>
        <end position="241"/>
    </location>
</feature>
<evidence type="ECO:0000256" key="1">
    <source>
        <dbReference type="ARBA" id="ARBA00004123"/>
    </source>
</evidence>
<keyword evidence="2" id="KW-0805">Transcription regulation</keyword>
<accession>Q2UG88</accession>
<sequence>MTEYNGRRAPNFSQYLDDLNAIPSPYDQAVQQQQGSYNLDADLSLFTNAEFFDFDNFGDLNLPGFDSVESDRMKKENNQATGQNPDMEFLDLFGDYTVSIVFGPELEELPVAFGCNSAGVNPLRYGVIPRDLISTVAFSSWDHLSLKGLDTVLSALILSPLDQFGFSNMPDYSATGFNSVNAQSQPTSLQNAQFSTVPQMPNGPANAVSSPNESISTSSSSPAAQPQAPAPAASTPSSAAAPKRKNTQKSAAMSVEEAARVAAEEDKRRRNTAASARFRVKKKMREQALEKTVKETTEKNTALEARVTALELENQWLKNLITEKNGQSSEEGKKSENDIADMFKKFLASQKAEGQRSSAESRIGVGTA</sequence>
<feature type="region of interest" description="Disordered" evidence="7">
    <location>
        <begin position="349"/>
        <end position="368"/>
    </location>
</feature>
<protein>
    <submittedName>
        <fullName evidence="9">DNA, SC023</fullName>
    </submittedName>
</protein>
<dbReference type="PANTHER" id="PTHR13044">
    <property type="entry name" value="ACTIVATING TRANSCRIPTION FACTOR ATF 4/5"/>
    <property type="match status" value="1"/>
</dbReference>
<dbReference type="Pfam" id="PF07716">
    <property type="entry name" value="bZIP_2"/>
    <property type="match status" value="1"/>
</dbReference>
<proteinExistence type="predicted"/>
<evidence type="ECO:0000256" key="5">
    <source>
        <dbReference type="ARBA" id="ARBA00023242"/>
    </source>
</evidence>
<dbReference type="GO" id="GO:0005634">
    <property type="term" value="C:nucleus"/>
    <property type="evidence" value="ECO:0007669"/>
    <property type="project" value="UniProtKB-SubCell"/>
</dbReference>
<keyword evidence="5" id="KW-0539">Nucleus</keyword>
<dbReference type="SUPFAM" id="SSF57959">
    <property type="entry name" value="Leucine zipper domain"/>
    <property type="match status" value="1"/>
</dbReference>
<dbReference type="FunFam" id="1.20.5.170:FF:000075">
    <property type="entry name" value="BZIP transcription factor (MetR)"/>
    <property type="match status" value="1"/>
</dbReference>
<evidence type="ECO:0000256" key="4">
    <source>
        <dbReference type="ARBA" id="ARBA00023163"/>
    </source>
</evidence>
<evidence type="ECO:0000256" key="2">
    <source>
        <dbReference type="ARBA" id="ARBA00023015"/>
    </source>
</evidence>
<feature type="compositionally biased region" description="Polar residues" evidence="7">
    <location>
        <begin position="182"/>
        <end position="199"/>
    </location>
</feature>
<feature type="coiled-coil region" evidence="6">
    <location>
        <begin position="286"/>
        <end position="313"/>
    </location>
</feature>
<dbReference type="EMBL" id="AP007157">
    <property type="protein sequence ID" value="BAE59427.1"/>
    <property type="molecule type" value="Genomic_DNA"/>
</dbReference>
<feature type="compositionally biased region" description="Basic and acidic residues" evidence="7">
    <location>
        <begin position="257"/>
        <end position="268"/>
    </location>
</feature>
<dbReference type="EMBL" id="BA000051">
    <property type="protein sequence ID" value="BAE59427.1"/>
    <property type="molecule type" value="Genomic_DNA"/>
</dbReference>
<dbReference type="RefSeq" id="XP_023090814.1">
    <property type="nucleotide sequence ID" value="XM_023235831.1"/>
</dbReference>
<gene>
    <name evidence="9" type="ORF">AO090023000937</name>
</gene>
<keyword evidence="10" id="KW-1185">Reference proteome</keyword>
<keyword evidence="3" id="KW-0238">DNA-binding</keyword>
<name>Q2UG88_ASPOR</name>
<dbReference type="STRING" id="510516.Q2UG88"/>
<comment type="subcellular location">
    <subcellularLocation>
        <location evidence="1">Nucleus</location>
    </subcellularLocation>
</comment>
<dbReference type="InterPro" id="IPR046347">
    <property type="entry name" value="bZIP_sf"/>
</dbReference>
<dbReference type="GO" id="GO:0001228">
    <property type="term" value="F:DNA-binding transcription activator activity, RNA polymerase II-specific"/>
    <property type="evidence" value="ECO:0007669"/>
    <property type="project" value="TreeGrafter"/>
</dbReference>
<dbReference type="HOGENOM" id="CLU_056562_0_0_1"/>
<dbReference type="Proteomes" id="UP000006564">
    <property type="component" value="Chromosome 3"/>
</dbReference>
<dbReference type="SMART" id="SM00338">
    <property type="entry name" value="BRLZ"/>
    <property type="match status" value="1"/>
</dbReference>
<dbReference type="Gene3D" id="1.20.5.170">
    <property type="match status" value="1"/>
</dbReference>
<dbReference type="AlphaFoldDB" id="Q2UG88"/>
<dbReference type="CDD" id="cd14705">
    <property type="entry name" value="bZIP_Zip1"/>
    <property type="match status" value="1"/>
</dbReference>
<evidence type="ECO:0000256" key="6">
    <source>
        <dbReference type="SAM" id="Coils"/>
    </source>
</evidence>
<evidence type="ECO:0000259" key="8">
    <source>
        <dbReference type="PROSITE" id="PS50217"/>
    </source>
</evidence>
<dbReference type="GeneID" id="5993431"/>